<gene>
    <name evidence="1" type="ORF">M670_00235</name>
</gene>
<comment type="caution">
    <text evidence="1">The sequence shown here is derived from an EMBL/GenBank/DDBJ whole genome shotgun (WGS) entry which is preliminary data.</text>
</comment>
<dbReference type="AlphaFoldDB" id="A0A072P421"/>
<protein>
    <submittedName>
        <fullName evidence="1">Uncharacterized protein</fullName>
    </submittedName>
</protein>
<accession>A0A072P421</accession>
<evidence type="ECO:0000313" key="1">
    <source>
        <dbReference type="EMBL" id="KEF40215.1"/>
    </source>
</evidence>
<reference evidence="1 2" key="1">
    <citation type="submission" date="2014-04" db="EMBL/GenBank/DDBJ databases">
        <title>Draft genome sequence of Bacillus azotoformans MEV2011, a (co-) denitrifying strain unable to grow in the presence of oxygen.</title>
        <authorList>
            <person name="Nielsen M."/>
            <person name="Schreiber L."/>
            <person name="Finster K."/>
            <person name="Schramm A."/>
        </authorList>
    </citation>
    <scope>NUCLEOTIDE SEQUENCE [LARGE SCALE GENOMIC DNA]</scope>
    <source>
        <strain evidence="1 2">MEV2011</strain>
    </source>
</reference>
<name>A0A072P421_SCHAZ</name>
<proteinExistence type="predicted"/>
<evidence type="ECO:0000313" key="2">
    <source>
        <dbReference type="Proteomes" id="UP000027936"/>
    </source>
</evidence>
<dbReference type="EMBL" id="JJRY01000001">
    <property type="protein sequence ID" value="KEF40215.1"/>
    <property type="molecule type" value="Genomic_DNA"/>
</dbReference>
<dbReference type="Proteomes" id="UP000027936">
    <property type="component" value="Unassembled WGS sequence"/>
</dbReference>
<organism evidence="1 2">
    <name type="scientific">Schinkia azotoformans MEV2011</name>
    <dbReference type="NCBI Taxonomy" id="1348973"/>
    <lineage>
        <taxon>Bacteria</taxon>
        <taxon>Bacillati</taxon>
        <taxon>Bacillota</taxon>
        <taxon>Bacilli</taxon>
        <taxon>Bacillales</taxon>
        <taxon>Bacillaceae</taxon>
        <taxon>Calidifontibacillus/Schinkia group</taxon>
        <taxon>Schinkia</taxon>
    </lineage>
</organism>
<sequence length="32" mass="3893">MRIEDLTKDITLKITSYKDLYILYYIGMDYSI</sequence>